<accession>A0A2G9YK01</accession>
<dbReference type="Gene3D" id="3.30.160.670">
    <property type="match status" value="1"/>
</dbReference>
<reference evidence="2 3" key="1">
    <citation type="submission" date="2017-09" db="EMBL/GenBank/DDBJ databases">
        <title>Depth-based differentiation of microbial function through sediment-hosted aquifers and enrichment of novel symbionts in the deep terrestrial subsurface.</title>
        <authorList>
            <person name="Probst A.J."/>
            <person name="Ladd B."/>
            <person name="Jarett J.K."/>
            <person name="Geller-Mcgrath D.E."/>
            <person name="Sieber C.M."/>
            <person name="Emerson J.B."/>
            <person name="Anantharaman K."/>
            <person name="Thomas B.C."/>
            <person name="Malmstrom R."/>
            <person name="Stieglmeier M."/>
            <person name="Klingl A."/>
            <person name="Woyke T."/>
            <person name="Ryan C.M."/>
            <person name="Banfield J.F."/>
        </authorList>
    </citation>
    <scope>NUCLEOTIDE SEQUENCE [LARGE SCALE GENOMIC DNA]</scope>
    <source>
        <strain evidence="2">CG23_combo_of_CG06-09_8_20_14_all_41_10</strain>
    </source>
</reference>
<dbReference type="InterPro" id="IPR001478">
    <property type="entry name" value="PDZ"/>
</dbReference>
<dbReference type="PROSITE" id="PS50106">
    <property type="entry name" value="PDZ"/>
    <property type="match status" value="1"/>
</dbReference>
<dbReference type="Proteomes" id="UP000231292">
    <property type="component" value="Unassembled WGS sequence"/>
</dbReference>
<proteinExistence type="predicted"/>
<dbReference type="InterPro" id="IPR025411">
    <property type="entry name" value="DUF4136"/>
</dbReference>
<dbReference type="SMART" id="SM00228">
    <property type="entry name" value="PDZ"/>
    <property type="match status" value="1"/>
</dbReference>
<comment type="caution">
    <text evidence="2">The sequence shown here is derived from an EMBL/GenBank/DDBJ whole genome shotgun (WGS) entry which is preliminary data.</text>
</comment>
<sequence length="365" mass="40989">MMRKISFLLTLVLFLSGCATMFSQKLKPGMIWMYTQPSAKYEKDPEADFNNYKNFSVFPQAELNKENKMSPIVEKQLLFVLRNRLESLGYNYVNDVKDADFLIAVSYSNEYKSQYIPPSSYSIPWYVPGQTQTTFLNSYNTFSGNIGSDYFHGSGSGWGTATTTTPGYYVPMTFTNPGGYVGWYYPCFVVSAFDKNSKKLVWSGSVVGTTSNSDVRLSAQVLLSDLFGRKEPNFPVSGDYGKKDDSKDGAFGIMAGPYTVDGNNFYPHIFSVAVDSPAYKQDLKPGDVIIKIDGQSTLNWSLSQLLDAMNKSKGDALAVIIQRGSKIIDINLIAEDEEVAKKKWEEVITLDEKWRIKRVKMPKAR</sequence>
<dbReference type="Pfam" id="PF17820">
    <property type="entry name" value="PDZ_6"/>
    <property type="match status" value="1"/>
</dbReference>
<dbReference type="InterPro" id="IPR036034">
    <property type="entry name" value="PDZ_sf"/>
</dbReference>
<dbReference type="AlphaFoldDB" id="A0A2G9YK01"/>
<evidence type="ECO:0000313" key="2">
    <source>
        <dbReference type="EMBL" id="PIP19570.1"/>
    </source>
</evidence>
<dbReference type="InterPro" id="IPR041489">
    <property type="entry name" value="PDZ_6"/>
</dbReference>
<dbReference type="Gene3D" id="2.30.42.10">
    <property type="match status" value="1"/>
</dbReference>
<protein>
    <recommendedName>
        <fullName evidence="1">PDZ domain-containing protein</fullName>
    </recommendedName>
</protein>
<feature type="domain" description="PDZ" evidence="1">
    <location>
        <begin position="269"/>
        <end position="324"/>
    </location>
</feature>
<evidence type="ECO:0000313" key="3">
    <source>
        <dbReference type="Proteomes" id="UP000231292"/>
    </source>
</evidence>
<gene>
    <name evidence="2" type="ORF">COX41_02190</name>
</gene>
<dbReference type="PROSITE" id="PS51257">
    <property type="entry name" value="PROKAR_LIPOPROTEIN"/>
    <property type="match status" value="1"/>
</dbReference>
<dbReference type="EMBL" id="PCRK01000046">
    <property type="protein sequence ID" value="PIP19570.1"/>
    <property type="molecule type" value="Genomic_DNA"/>
</dbReference>
<organism evidence="2 3">
    <name type="scientific">Candidatus Sherwoodlollariibacterium unditelluris</name>
    <dbReference type="NCBI Taxonomy" id="1974757"/>
    <lineage>
        <taxon>Bacteria</taxon>
        <taxon>Pseudomonadati</taxon>
        <taxon>Candidatus Omnitrophota</taxon>
        <taxon>Candidatus Sherwoodlollariibacterium</taxon>
    </lineage>
</organism>
<evidence type="ECO:0000259" key="1">
    <source>
        <dbReference type="PROSITE" id="PS50106"/>
    </source>
</evidence>
<name>A0A2G9YK01_9BACT</name>
<dbReference type="Pfam" id="PF13590">
    <property type="entry name" value="DUF4136"/>
    <property type="match status" value="1"/>
</dbReference>
<dbReference type="SUPFAM" id="SSF50156">
    <property type="entry name" value="PDZ domain-like"/>
    <property type="match status" value="1"/>
</dbReference>